<dbReference type="InterPro" id="IPR024925">
    <property type="entry name" value="Malonyl_CoA-ACP_transAc"/>
</dbReference>
<dbReference type="Gene3D" id="3.30.70.250">
    <property type="entry name" value="Malonyl-CoA ACP transacylase, ACP-binding"/>
    <property type="match status" value="1"/>
</dbReference>
<dbReference type="Proteomes" id="UP000239648">
    <property type="component" value="Unassembled WGS sequence"/>
</dbReference>
<comment type="caution">
    <text evidence="10">The sequence shown here is derived from an EMBL/GenBank/DDBJ whole genome shotgun (WGS) entry which is preliminary data.</text>
</comment>
<dbReference type="NCBIfam" id="TIGR00128">
    <property type="entry name" value="fabD"/>
    <property type="match status" value="1"/>
</dbReference>
<dbReference type="Pfam" id="PF00698">
    <property type="entry name" value="Acyl_transf_1"/>
    <property type="match status" value="1"/>
</dbReference>
<protein>
    <recommendedName>
        <fullName evidence="2 6">Malonyl CoA-acyl carrier protein transacylase</fullName>
        <ecNumber evidence="1 6">2.3.1.39</ecNumber>
    </recommendedName>
</protein>
<evidence type="ECO:0000256" key="5">
    <source>
        <dbReference type="ARBA" id="ARBA00048462"/>
    </source>
</evidence>
<dbReference type="GO" id="GO:0006633">
    <property type="term" value="P:fatty acid biosynthetic process"/>
    <property type="evidence" value="ECO:0007669"/>
    <property type="project" value="TreeGrafter"/>
</dbReference>
<evidence type="ECO:0000256" key="6">
    <source>
        <dbReference type="PIRNR" id="PIRNR000446"/>
    </source>
</evidence>
<evidence type="ECO:0000256" key="4">
    <source>
        <dbReference type="ARBA" id="ARBA00023315"/>
    </source>
</evidence>
<evidence type="ECO:0000313" key="9">
    <source>
        <dbReference type="EMBL" id="PPK50105.1"/>
    </source>
</evidence>
<keyword evidence="4 6" id="KW-0012">Acyltransferase</keyword>
<comment type="catalytic activity">
    <reaction evidence="5 6">
        <text>holo-[ACP] + malonyl-CoA = malonyl-[ACP] + CoA</text>
        <dbReference type="Rhea" id="RHEA:41792"/>
        <dbReference type="Rhea" id="RHEA-COMP:9623"/>
        <dbReference type="Rhea" id="RHEA-COMP:9685"/>
        <dbReference type="ChEBI" id="CHEBI:57287"/>
        <dbReference type="ChEBI" id="CHEBI:57384"/>
        <dbReference type="ChEBI" id="CHEBI:64479"/>
        <dbReference type="ChEBI" id="CHEBI:78449"/>
        <dbReference type="EC" id="2.3.1.39"/>
    </reaction>
</comment>
<dbReference type="EC" id="2.3.1.39" evidence="1 6"/>
<dbReference type="Gene3D" id="3.40.366.10">
    <property type="entry name" value="Malonyl-Coenzyme A Acyl Carrier Protein, domain 2"/>
    <property type="match status" value="1"/>
</dbReference>
<dbReference type="EMBL" id="PTIT01000034">
    <property type="protein sequence ID" value="PPK50105.1"/>
    <property type="molecule type" value="Genomic_DNA"/>
</dbReference>
<evidence type="ECO:0000313" key="12">
    <source>
        <dbReference type="Proteomes" id="UP000239648"/>
    </source>
</evidence>
<evidence type="ECO:0000256" key="2">
    <source>
        <dbReference type="ARBA" id="ARBA00018953"/>
    </source>
</evidence>
<dbReference type="PANTHER" id="PTHR42681">
    <property type="entry name" value="MALONYL-COA-ACYL CARRIER PROTEIN TRANSACYLASE, MITOCHONDRIAL"/>
    <property type="match status" value="1"/>
</dbReference>
<dbReference type="STRING" id="930118.SAMN05216429_103256"/>
<dbReference type="InterPro" id="IPR016035">
    <property type="entry name" value="Acyl_Trfase/lysoPLipase"/>
</dbReference>
<gene>
    <name evidence="10" type="ORF">B0H24_104115</name>
    <name evidence="9" type="ORF">BY455_13416</name>
</gene>
<comment type="similarity">
    <text evidence="6">Belongs to the fabD family.</text>
</comment>
<dbReference type="GO" id="GO:0005829">
    <property type="term" value="C:cytosol"/>
    <property type="evidence" value="ECO:0007669"/>
    <property type="project" value="TreeGrafter"/>
</dbReference>
<feature type="active site" evidence="7">
    <location>
        <position position="220"/>
    </location>
</feature>
<reference evidence="10 11" key="2">
    <citation type="submission" date="2018-02" db="EMBL/GenBank/DDBJ databases">
        <title>Subsurface microbial communities from deep shales in Ohio and West Virginia, USA.</title>
        <authorList>
            <person name="Wrighton K."/>
        </authorList>
    </citation>
    <scope>NUCLEOTIDE SEQUENCE [LARGE SCALE GENOMIC DNA]</scope>
    <source>
        <strain evidence="10 11">UTICA-S1B9</strain>
    </source>
</reference>
<evidence type="ECO:0000256" key="7">
    <source>
        <dbReference type="PIRSR" id="PIRSR000446-1"/>
    </source>
</evidence>
<dbReference type="GO" id="GO:0004314">
    <property type="term" value="F:[acyl-carrier-protein] S-malonyltransferase activity"/>
    <property type="evidence" value="ECO:0007669"/>
    <property type="project" value="UniProtKB-EC"/>
</dbReference>
<dbReference type="PANTHER" id="PTHR42681:SF1">
    <property type="entry name" value="MALONYL-COA-ACYL CARRIER PROTEIN TRANSACYLASE, MITOCHONDRIAL"/>
    <property type="match status" value="1"/>
</dbReference>
<proteinExistence type="inferred from homology"/>
<dbReference type="PIRSF" id="PIRSF000446">
    <property type="entry name" value="Mct"/>
    <property type="match status" value="1"/>
</dbReference>
<evidence type="ECO:0000256" key="3">
    <source>
        <dbReference type="ARBA" id="ARBA00022679"/>
    </source>
</evidence>
<sequence>MVLFVLLANLNQPFENDKIPPMKSAFIFPGQGSQSVGMLSAAKEWTMVTETFDDASDVLGYDLWQLCQKGPAEELNQTTVTQPALLTASVALWREWCVAEGPRPQFLAGHSLGEYSALVAAESLDFVEAVKLVQLRGELMQDAVPAGEGKMAAIIGLEDADVVAACEEAAQGDVVSAVNFNAPGQVVIAGATAAVERAIEACKAKGARKAMPLPVSVPSHCALMKGAAEKLADALDDVTFNDARIPVVQNVNAKPATDASELKANLIKQLYSPVLWTDSVRTLTGEGVGVAAECGPGKVLAGLIKRIDRKLPVHNFDNPESLASVIETFNQS</sequence>
<dbReference type="InterPro" id="IPR016036">
    <property type="entry name" value="Malonyl_transacylase_ACP-bd"/>
</dbReference>
<evidence type="ECO:0000256" key="1">
    <source>
        <dbReference type="ARBA" id="ARBA00013258"/>
    </source>
</evidence>
<dbReference type="Proteomes" id="UP000239446">
    <property type="component" value="Unassembled WGS sequence"/>
</dbReference>
<dbReference type="EMBL" id="PTIU01000041">
    <property type="protein sequence ID" value="PPK51742.1"/>
    <property type="molecule type" value="Genomic_DNA"/>
</dbReference>
<dbReference type="InterPro" id="IPR014043">
    <property type="entry name" value="Acyl_transferase_dom"/>
</dbReference>
<dbReference type="SMART" id="SM00827">
    <property type="entry name" value="PKS_AT"/>
    <property type="match status" value="1"/>
</dbReference>
<dbReference type="InterPro" id="IPR050858">
    <property type="entry name" value="Mal-CoA-ACP_Trans/PKS_FabD"/>
</dbReference>
<evidence type="ECO:0000313" key="11">
    <source>
        <dbReference type="Proteomes" id="UP000239446"/>
    </source>
</evidence>
<dbReference type="AlphaFoldDB" id="A0A2S6G2D5"/>
<organism evidence="10 11">
    <name type="scientific">Marinobacter persicus</name>
    <dbReference type="NCBI Taxonomy" id="930118"/>
    <lineage>
        <taxon>Bacteria</taxon>
        <taxon>Pseudomonadati</taxon>
        <taxon>Pseudomonadota</taxon>
        <taxon>Gammaproteobacteria</taxon>
        <taxon>Pseudomonadales</taxon>
        <taxon>Marinobacteraceae</taxon>
        <taxon>Marinobacter</taxon>
    </lineage>
</organism>
<feature type="active site" evidence="7">
    <location>
        <position position="111"/>
    </location>
</feature>
<reference evidence="9 12" key="1">
    <citation type="submission" date="2018-02" db="EMBL/GenBank/DDBJ databases">
        <title>Deep subsurface shale carbon reservoir microbial communities from Ohio and West Virginia, USA.</title>
        <authorList>
            <person name="Wrighton K."/>
        </authorList>
    </citation>
    <scope>NUCLEOTIDE SEQUENCE [LARGE SCALE GENOMIC DNA]</scope>
    <source>
        <strain evidence="9 12">UTICA-S1B6</strain>
    </source>
</reference>
<name>A0A2S6G2D5_9GAMM</name>
<keyword evidence="12" id="KW-1185">Reference proteome</keyword>
<dbReference type="SUPFAM" id="SSF52151">
    <property type="entry name" value="FabD/lysophospholipase-like"/>
    <property type="match status" value="1"/>
</dbReference>
<dbReference type="InterPro" id="IPR001227">
    <property type="entry name" value="Ac_transferase_dom_sf"/>
</dbReference>
<keyword evidence="3 6" id="KW-0808">Transferase</keyword>
<dbReference type="FunFam" id="3.30.70.250:FF:000001">
    <property type="entry name" value="Malonyl CoA-acyl carrier protein transacylase"/>
    <property type="match status" value="1"/>
</dbReference>
<evidence type="ECO:0000313" key="10">
    <source>
        <dbReference type="EMBL" id="PPK51742.1"/>
    </source>
</evidence>
<dbReference type="InterPro" id="IPR004410">
    <property type="entry name" value="Malonyl_CoA-ACP_transAc_FabD"/>
</dbReference>
<evidence type="ECO:0000259" key="8">
    <source>
        <dbReference type="SMART" id="SM00827"/>
    </source>
</evidence>
<feature type="domain" description="Malonyl-CoA:ACP transacylase (MAT)" evidence="8">
    <location>
        <begin position="27"/>
        <end position="327"/>
    </location>
</feature>
<accession>A0A2S6G2D5</accession>
<dbReference type="SUPFAM" id="SSF55048">
    <property type="entry name" value="Probable ACP-binding domain of malonyl-CoA ACP transacylase"/>
    <property type="match status" value="1"/>
</dbReference>